<evidence type="ECO:0000313" key="11">
    <source>
        <dbReference type="Proteomes" id="UP001210231"/>
    </source>
</evidence>
<dbReference type="RefSeq" id="WP_407030819.1">
    <property type="nucleotide sequence ID" value="NZ_JAQGEF010000006.1"/>
</dbReference>
<feature type="region of interest" description="Disordered" evidence="8">
    <location>
        <begin position="1"/>
        <end position="24"/>
    </location>
</feature>
<proteinExistence type="inferred from homology"/>
<keyword evidence="6 9" id="KW-0472">Membrane</keyword>
<dbReference type="PANTHER" id="PTHR30558">
    <property type="entry name" value="EXBD MEMBRANE COMPONENT OF PMF-DRIVEN MACROMOLECULE IMPORT SYSTEM"/>
    <property type="match status" value="1"/>
</dbReference>
<evidence type="ECO:0000256" key="9">
    <source>
        <dbReference type="SAM" id="Phobius"/>
    </source>
</evidence>
<organism evidence="10 11">
    <name type="scientific">Polluticaenibacter yanchengensis</name>
    <dbReference type="NCBI Taxonomy" id="3014562"/>
    <lineage>
        <taxon>Bacteria</taxon>
        <taxon>Pseudomonadati</taxon>
        <taxon>Bacteroidota</taxon>
        <taxon>Chitinophagia</taxon>
        <taxon>Chitinophagales</taxon>
        <taxon>Chitinophagaceae</taxon>
        <taxon>Polluticaenibacter</taxon>
    </lineage>
</organism>
<accession>A0ABT4UI40</accession>
<comment type="caution">
    <text evidence="10">The sequence shown here is derived from an EMBL/GenBank/DDBJ whole genome shotgun (WGS) entry which is preliminary data.</text>
</comment>
<keyword evidence="5 9" id="KW-1133">Transmembrane helix</keyword>
<reference evidence="10 11" key="1">
    <citation type="submission" date="2022-12" db="EMBL/GenBank/DDBJ databases">
        <title>Chitinophagaceae gen. sp. nov., a new member of the family Chitinophagaceae, isolated from soil in a chemical factory.</title>
        <authorList>
            <person name="Ke Z."/>
        </authorList>
    </citation>
    <scope>NUCLEOTIDE SEQUENCE [LARGE SCALE GENOMIC DNA]</scope>
    <source>
        <strain evidence="10 11">LY-5</strain>
    </source>
</reference>
<comment type="similarity">
    <text evidence="2 7">Belongs to the ExbD/TolR family.</text>
</comment>
<sequence length="191" mass="20923">MADLGEGGGGHKKQGPGVKKSKKKMVRVDMTPMVDLGFILITFFVFTSTMSTPTAMNLFLPKDTEKDNEQTKTKESGTLTILLGNDRNIYYYEGILNTATGENFVPTNFDDIRNVILKKKRSTNADDFMVVIKPGPESTMGSVVDVLDEMTINVVKRYALVDISDAELNFVKQGDEIQSGITPASSGTTPQ</sequence>
<dbReference type="InterPro" id="IPR003400">
    <property type="entry name" value="ExbD"/>
</dbReference>
<evidence type="ECO:0000256" key="8">
    <source>
        <dbReference type="SAM" id="MobiDB-lite"/>
    </source>
</evidence>
<evidence type="ECO:0000256" key="2">
    <source>
        <dbReference type="ARBA" id="ARBA00005811"/>
    </source>
</evidence>
<evidence type="ECO:0000256" key="7">
    <source>
        <dbReference type="RuleBase" id="RU003879"/>
    </source>
</evidence>
<gene>
    <name evidence="10" type="ORF">O3P16_06710</name>
</gene>
<dbReference type="PANTHER" id="PTHR30558:SF3">
    <property type="entry name" value="BIOPOLYMER TRANSPORT PROTEIN EXBD-RELATED"/>
    <property type="match status" value="1"/>
</dbReference>
<dbReference type="Pfam" id="PF02472">
    <property type="entry name" value="ExbD"/>
    <property type="match status" value="1"/>
</dbReference>
<keyword evidence="7" id="KW-0813">Transport</keyword>
<name>A0ABT4UI40_9BACT</name>
<evidence type="ECO:0000256" key="5">
    <source>
        <dbReference type="ARBA" id="ARBA00022989"/>
    </source>
</evidence>
<dbReference type="Proteomes" id="UP001210231">
    <property type="component" value="Unassembled WGS sequence"/>
</dbReference>
<evidence type="ECO:0000256" key="1">
    <source>
        <dbReference type="ARBA" id="ARBA00004162"/>
    </source>
</evidence>
<comment type="subcellular location">
    <subcellularLocation>
        <location evidence="1">Cell membrane</location>
        <topology evidence="1">Single-pass membrane protein</topology>
    </subcellularLocation>
    <subcellularLocation>
        <location evidence="7">Cell membrane</location>
        <topology evidence="7">Single-pass type II membrane protein</topology>
    </subcellularLocation>
</comment>
<feature type="compositionally biased region" description="Basic residues" evidence="8">
    <location>
        <begin position="10"/>
        <end position="24"/>
    </location>
</feature>
<protein>
    <submittedName>
        <fullName evidence="10">Biopolymer transporter ExbD</fullName>
    </submittedName>
</protein>
<evidence type="ECO:0000256" key="3">
    <source>
        <dbReference type="ARBA" id="ARBA00022475"/>
    </source>
</evidence>
<dbReference type="EMBL" id="JAQGEF010000006">
    <property type="protein sequence ID" value="MDA3614493.1"/>
    <property type="molecule type" value="Genomic_DNA"/>
</dbReference>
<keyword evidence="11" id="KW-1185">Reference proteome</keyword>
<feature type="transmembrane region" description="Helical" evidence="9">
    <location>
        <begin position="36"/>
        <end position="60"/>
    </location>
</feature>
<keyword evidence="7" id="KW-0653">Protein transport</keyword>
<evidence type="ECO:0000256" key="6">
    <source>
        <dbReference type="ARBA" id="ARBA00023136"/>
    </source>
</evidence>
<evidence type="ECO:0000256" key="4">
    <source>
        <dbReference type="ARBA" id="ARBA00022692"/>
    </source>
</evidence>
<evidence type="ECO:0000313" key="10">
    <source>
        <dbReference type="EMBL" id="MDA3614493.1"/>
    </source>
</evidence>
<keyword evidence="3" id="KW-1003">Cell membrane</keyword>
<keyword evidence="4 7" id="KW-0812">Transmembrane</keyword>